<evidence type="ECO:0000259" key="1">
    <source>
        <dbReference type="SMART" id="SM01022"/>
    </source>
</evidence>
<dbReference type="SMART" id="SM01022">
    <property type="entry name" value="ASCH"/>
    <property type="match status" value="1"/>
</dbReference>
<dbReference type="InterPro" id="IPR009326">
    <property type="entry name" value="DUF984"/>
</dbReference>
<reference evidence="3 5" key="1">
    <citation type="journal article" date="2016" name="Front. Microbiol.">
        <title>Comprehensive Phylogenetic Analysis of Bovine Non-aureus Staphylococci Species Based on Whole-Genome Sequencing.</title>
        <authorList>
            <person name="Naushad S."/>
            <person name="Barkema H.W."/>
            <person name="Luby C."/>
            <person name="Condas L.A."/>
            <person name="Nobrega D.B."/>
            <person name="Carson D.A."/>
            <person name="De Buck J."/>
        </authorList>
    </citation>
    <scope>NUCLEOTIDE SEQUENCE [LARGE SCALE GENOMIC DNA]</scope>
    <source>
        <strain evidence="3 5">SNUC 4337</strain>
    </source>
</reference>
<evidence type="ECO:0000313" key="5">
    <source>
        <dbReference type="Proteomes" id="UP000240400"/>
    </source>
</evidence>
<sequence length="146" mass="17033">MTIEQYWEGFIELFPEYQNKTYEAWSFGVDEDKLATLVRKGEKTATTSGYSSYRVENEKLPQVGEVSIVLNKAGEPQCIIEITHIYQVPFNEVSERHAYLEGEGDKSLNYWKKAHIAFFEPYYQSLGLNFDESEIMVCEEFKVLYV</sequence>
<dbReference type="Proteomes" id="UP000254412">
    <property type="component" value="Unassembled WGS sequence"/>
</dbReference>
<protein>
    <submittedName>
        <fullName evidence="3 4">ASCH domain</fullName>
    </submittedName>
</protein>
<dbReference type="EMBL" id="JAFNLT010000003">
    <property type="protein sequence ID" value="MBO1226689.1"/>
    <property type="molecule type" value="Genomic_DNA"/>
</dbReference>
<evidence type="ECO:0000313" key="4">
    <source>
        <dbReference type="EMBL" id="SUM56001.1"/>
    </source>
</evidence>
<keyword evidence="7" id="KW-1185">Reference proteome</keyword>
<dbReference type="InterPro" id="IPR007374">
    <property type="entry name" value="ASCH_domain"/>
</dbReference>
<name>A0A2T4SBX2_9STAP</name>
<dbReference type="SUPFAM" id="SSF88697">
    <property type="entry name" value="PUA domain-like"/>
    <property type="match status" value="1"/>
</dbReference>
<evidence type="ECO:0000313" key="2">
    <source>
        <dbReference type="EMBL" id="MBO1226689.1"/>
    </source>
</evidence>
<organism evidence="3 5">
    <name type="scientific">Staphylococcus nepalensis</name>
    <dbReference type="NCBI Taxonomy" id="214473"/>
    <lineage>
        <taxon>Bacteria</taxon>
        <taxon>Bacillati</taxon>
        <taxon>Bacillota</taxon>
        <taxon>Bacilli</taxon>
        <taxon>Bacillales</taxon>
        <taxon>Staphylococcaceae</taxon>
        <taxon>Staphylococcus</taxon>
    </lineage>
</organism>
<dbReference type="AlphaFoldDB" id="A0A2T4SBX2"/>
<dbReference type="Proteomes" id="UP000664081">
    <property type="component" value="Unassembled WGS sequence"/>
</dbReference>
<feature type="domain" description="ASCH" evidence="1">
    <location>
        <begin position="25"/>
        <end position="145"/>
    </location>
</feature>
<evidence type="ECO:0000313" key="6">
    <source>
        <dbReference type="Proteomes" id="UP000254412"/>
    </source>
</evidence>
<evidence type="ECO:0000313" key="3">
    <source>
        <dbReference type="EMBL" id="PTK59686.1"/>
    </source>
</evidence>
<dbReference type="InterPro" id="IPR015947">
    <property type="entry name" value="PUA-like_sf"/>
</dbReference>
<gene>
    <name evidence="3" type="ORF">BUZ61_04915</name>
    <name evidence="2" type="ORF">J3T88_05025</name>
    <name evidence="4" type="ORF">NCTC13834_02378</name>
</gene>
<reference evidence="3" key="2">
    <citation type="submission" date="2018-03" db="EMBL/GenBank/DDBJ databases">
        <authorList>
            <person name="Keele B.F."/>
        </authorList>
    </citation>
    <scope>NUCLEOTIDE SEQUENCE</scope>
    <source>
        <strain evidence="3">SNUC 4337</strain>
    </source>
</reference>
<proteinExistence type="predicted"/>
<reference evidence="2 7" key="4">
    <citation type="submission" date="2021-03" db="EMBL/GenBank/DDBJ databases">
        <title>Staphylococci and Mammaliicocci in bats.</title>
        <authorList>
            <person name="Fountain K."/>
        </authorList>
    </citation>
    <scope>NUCLEOTIDE SEQUENCE [LARGE SCALE GENOMIC DNA]</scope>
    <source>
        <strain evidence="2 7">18_1_E_SW</strain>
    </source>
</reference>
<dbReference type="EMBL" id="PZHR01000017">
    <property type="protein sequence ID" value="PTK59686.1"/>
    <property type="molecule type" value="Genomic_DNA"/>
</dbReference>
<dbReference type="EMBL" id="UHDS01000001">
    <property type="protein sequence ID" value="SUM56001.1"/>
    <property type="molecule type" value="Genomic_DNA"/>
</dbReference>
<reference evidence="4 6" key="3">
    <citation type="submission" date="2018-06" db="EMBL/GenBank/DDBJ databases">
        <authorList>
            <consortium name="Pathogen Informatics"/>
            <person name="Doyle S."/>
        </authorList>
    </citation>
    <scope>NUCLEOTIDE SEQUENCE [LARGE SCALE GENOMIC DNA]</scope>
    <source>
        <strain evidence="4 6">NCTC13834</strain>
    </source>
</reference>
<dbReference type="Proteomes" id="UP000240400">
    <property type="component" value="Unassembled WGS sequence"/>
</dbReference>
<dbReference type="PANTHER" id="PTHR39203:SF1">
    <property type="entry name" value="CYTOPLASMIC PROTEIN"/>
    <property type="match status" value="1"/>
</dbReference>
<dbReference type="PANTHER" id="PTHR39203">
    <property type="entry name" value="CYTOPLASMIC PROTEIN-RELATED"/>
    <property type="match status" value="1"/>
</dbReference>
<accession>A0A2T4SBX2</accession>
<dbReference type="RefSeq" id="WP_103372749.1">
    <property type="nucleotide sequence ID" value="NZ_BMCF01000005.1"/>
</dbReference>
<dbReference type="OrthoDB" id="9807542at2"/>
<dbReference type="CDD" id="cd06553">
    <property type="entry name" value="ASCH_Ef3133_like"/>
    <property type="match status" value="1"/>
</dbReference>
<evidence type="ECO:0000313" key="7">
    <source>
        <dbReference type="Proteomes" id="UP000664081"/>
    </source>
</evidence>
<dbReference type="PIRSF" id="PIRSF021320">
    <property type="entry name" value="DUF984"/>
    <property type="match status" value="1"/>
</dbReference>
<dbReference type="Gene3D" id="3.10.400.10">
    <property type="entry name" value="Sulfate adenylyltransferase"/>
    <property type="match status" value="1"/>
</dbReference>
<dbReference type="Pfam" id="PF04266">
    <property type="entry name" value="ASCH"/>
    <property type="match status" value="1"/>
</dbReference>